<organism evidence="1 2">
    <name type="scientific">Trametes sanguinea</name>
    <dbReference type="NCBI Taxonomy" id="158606"/>
    <lineage>
        <taxon>Eukaryota</taxon>
        <taxon>Fungi</taxon>
        <taxon>Dikarya</taxon>
        <taxon>Basidiomycota</taxon>
        <taxon>Agaricomycotina</taxon>
        <taxon>Agaricomycetes</taxon>
        <taxon>Polyporales</taxon>
        <taxon>Polyporaceae</taxon>
        <taxon>Trametes</taxon>
    </lineage>
</organism>
<dbReference type="Proteomes" id="UP001144978">
    <property type="component" value="Unassembled WGS sequence"/>
</dbReference>
<gene>
    <name evidence="1" type="ORF">NUW54_g7796</name>
</gene>
<proteinExistence type="predicted"/>
<accession>A0ACC1PJF8</accession>
<protein>
    <submittedName>
        <fullName evidence="1">Uncharacterized protein</fullName>
    </submittedName>
</protein>
<reference evidence="1" key="1">
    <citation type="submission" date="2022-08" db="EMBL/GenBank/DDBJ databases">
        <title>Genome Sequence of Pycnoporus sanguineus.</title>
        <authorList>
            <person name="Buettner E."/>
        </authorList>
    </citation>
    <scope>NUCLEOTIDE SEQUENCE</scope>
    <source>
        <strain evidence="1">CG-C14</strain>
    </source>
</reference>
<keyword evidence="2" id="KW-1185">Reference proteome</keyword>
<dbReference type="EMBL" id="JANSHE010002308">
    <property type="protein sequence ID" value="KAJ2993034.1"/>
    <property type="molecule type" value="Genomic_DNA"/>
</dbReference>
<evidence type="ECO:0000313" key="1">
    <source>
        <dbReference type="EMBL" id="KAJ2993034.1"/>
    </source>
</evidence>
<comment type="caution">
    <text evidence="1">The sequence shown here is derived from an EMBL/GenBank/DDBJ whole genome shotgun (WGS) entry which is preliminary data.</text>
</comment>
<name>A0ACC1PJF8_9APHY</name>
<evidence type="ECO:0000313" key="2">
    <source>
        <dbReference type="Proteomes" id="UP001144978"/>
    </source>
</evidence>
<sequence length="320" mass="35350">MAATTLNDASRATIRCISMPEMQHIIFDTIYGDIQGSATLAVLARTARCFHEVALDRLWHTQTSLVPLVKCFPDTLLKTEIGNDGVEVVNFVSEPKAEDWTRVKFYAPRIKIIRPDVSLAADPLWEGCLDEEAYVTLLKSKGSAPLLPNLQSFQWIDPSTRWGDADEVYAIASFSLMLNPQVTSMDVIMNRWKDESSAEAIASALRQFGNNSSQLRSVNFVSSSCVPIEKAVLNLADESDRTVDCRDVGLKSLKCSWSRSMTVDAITYLSELQGLQEIAIRADRETTVEAVVGMVEQDLMGTGRSAAQAGDSEEEDELDD</sequence>